<feature type="compositionally biased region" description="Polar residues" evidence="1">
    <location>
        <begin position="41"/>
        <end position="65"/>
    </location>
</feature>
<evidence type="ECO:0000313" key="3">
    <source>
        <dbReference type="Proteomes" id="UP000518681"/>
    </source>
</evidence>
<dbReference type="AlphaFoldDB" id="A0AAW3V8W1"/>
<organism evidence="2 3">
    <name type="scientific">Paraburkholderia fungorum</name>
    <dbReference type="NCBI Taxonomy" id="134537"/>
    <lineage>
        <taxon>Bacteria</taxon>
        <taxon>Pseudomonadati</taxon>
        <taxon>Pseudomonadota</taxon>
        <taxon>Betaproteobacteria</taxon>
        <taxon>Burkholderiales</taxon>
        <taxon>Burkholderiaceae</taxon>
        <taxon>Paraburkholderia</taxon>
    </lineage>
</organism>
<comment type="caution">
    <text evidence="2">The sequence shown here is derived from an EMBL/GenBank/DDBJ whole genome shotgun (WGS) entry which is preliminary data.</text>
</comment>
<reference evidence="2 3" key="1">
    <citation type="submission" date="2020-08" db="EMBL/GenBank/DDBJ databases">
        <title>Genomic Encyclopedia of Type Strains, Phase IV (KMG-V): Genome sequencing to study the core and pangenomes of soil and plant-associated prokaryotes.</title>
        <authorList>
            <person name="Whitman W."/>
        </authorList>
    </citation>
    <scope>NUCLEOTIDE SEQUENCE [LARGE SCALE GENOMIC DNA]</scope>
    <source>
        <strain evidence="2 3">SEMIA 4013</strain>
    </source>
</reference>
<proteinExistence type="predicted"/>
<sequence>MSRFLLPTFLCGRQRKVGAAPHRGNANRPLTIQGKAKRPTTDQTTNTARQRPKSSPTTNPPNRQKPNPYKTLAINDKTIETTSVDINGNGYSRPNSRKVTSPGIRPIPNFLSHGQQADNTATAINVVNSQRIITHPQSKESQRM</sequence>
<accession>A0AAW3V8W1</accession>
<dbReference type="Proteomes" id="UP000518681">
    <property type="component" value="Unassembled WGS sequence"/>
</dbReference>
<feature type="compositionally biased region" description="Polar residues" evidence="1">
    <location>
        <begin position="80"/>
        <end position="99"/>
    </location>
</feature>
<name>A0AAW3V8W1_9BURK</name>
<protein>
    <submittedName>
        <fullName evidence="2">Uncharacterized protein</fullName>
    </submittedName>
</protein>
<feature type="region of interest" description="Disordered" evidence="1">
    <location>
        <begin position="17"/>
        <end position="105"/>
    </location>
</feature>
<evidence type="ECO:0000256" key="1">
    <source>
        <dbReference type="SAM" id="MobiDB-lite"/>
    </source>
</evidence>
<dbReference type="EMBL" id="JACIIK010000025">
    <property type="protein sequence ID" value="MBB6207394.1"/>
    <property type="molecule type" value="Genomic_DNA"/>
</dbReference>
<gene>
    <name evidence="2" type="ORF">GGD69_008302</name>
</gene>
<evidence type="ECO:0000313" key="2">
    <source>
        <dbReference type="EMBL" id="MBB6207394.1"/>
    </source>
</evidence>